<dbReference type="OrthoDB" id="10394062at2759"/>
<feature type="signal peptide" evidence="1">
    <location>
        <begin position="1"/>
        <end position="19"/>
    </location>
</feature>
<sequence>MKFTLTALLLANAIAISYARCNIALVSPAKSSVGQFNNRGSGCSTAQLAGLKCKSSSSITNTDGNEDVRQYVCASNADYASDYATLRARGIFWGVEGATPAFGTCNAGGVTTCPPVTLCGRKIA</sequence>
<dbReference type="EMBL" id="JAEPQZ010000018">
    <property type="protein sequence ID" value="KAG2171979.1"/>
    <property type="molecule type" value="Genomic_DNA"/>
</dbReference>
<keyword evidence="1" id="KW-0732">Signal</keyword>
<reference evidence="2" key="1">
    <citation type="submission" date="2020-12" db="EMBL/GenBank/DDBJ databases">
        <title>Metabolic potential, ecology and presence of endohyphal bacteria is reflected in genomic diversity of Mucoromycotina.</title>
        <authorList>
            <person name="Muszewska A."/>
            <person name="Okrasinska A."/>
            <person name="Steczkiewicz K."/>
            <person name="Drgas O."/>
            <person name="Orlowska M."/>
            <person name="Perlinska-Lenart U."/>
            <person name="Aleksandrzak-Piekarczyk T."/>
            <person name="Szatraj K."/>
            <person name="Zielenkiewicz U."/>
            <person name="Pilsyk S."/>
            <person name="Malc E."/>
            <person name="Mieczkowski P."/>
            <person name="Kruszewska J.S."/>
            <person name="Biernat P."/>
            <person name="Pawlowska J."/>
        </authorList>
    </citation>
    <scope>NUCLEOTIDE SEQUENCE</scope>
    <source>
        <strain evidence="2">WA0000067209</strain>
    </source>
</reference>
<gene>
    <name evidence="2" type="ORF">INT43_001455</name>
</gene>
<dbReference type="Proteomes" id="UP000654370">
    <property type="component" value="Unassembled WGS sequence"/>
</dbReference>
<accession>A0A8H7PE48</accession>
<feature type="chain" id="PRO_5034921795" evidence="1">
    <location>
        <begin position="20"/>
        <end position="124"/>
    </location>
</feature>
<organism evidence="2 3">
    <name type="scientific">Mortierella isabellina</name>
    <name type="common">Filamentous fungus</name>
    <name type="synonym">Umbelopsis isabellina</name>
    <dbReference type="NCBI Taxonomy" id="91625"/>
    <lineage>
        <taxon>Eukaryota</taxon>
        <taxon>Fungi</taxon>
        <taxon>Fungi incertae sedis</taxon>
        <taxon>Mucoromycota</taxon>
        <taxon>Mucoromycotina</taxon>
        <taxon>Umbelopsidomycetes</taxon>
        <taxon>Umbelopsidales</taxon>
        <taxon>Umbelopsidaceae</taxon>
        <taxon>Umbelopsis</taxon>
    </lineage>
</organism>
<keyword evidence="3" id="KW-1185">Reference proteome</keyword>
<name>A0A8H7PE48_MORIS</name>
<comment type="caution">
    <text evidence="2">The sequence shown here is derived from an EMBL/GenBank/DDBJ whole genome shotgun (WGS) entry which is preliminary data.</text>
</comment>
<evidence type="ECO:0000313" key="2">
    <source>
        <dbReference type="EMBL" id="KAG2171979.1"/>
    </source>
</evidence>
<evidence type="ECO:0000313" key="3">
    <source>
        <dbReference type="Proteomes" id="UP000654370"/>
    </source>
</evidence>
<dbReference type="AlphaFoldDB" id="A0A8H7PE48"/>
<protein>
    <submittedName>
        <fullName evidence="2">Uncharacterized protein</fullName>
    </submittedName>
</protein>
<proteinExistence type="predicted"/>
<evidence type="ECO:0000256" key="1">
    <source>
        <dbReference type="SAM" id="SignalP"/>
    </source>
</evidence>